<proteinExistence type="predicted"/>
<dbReference type="AlphaFoldDB" id="A0A7Y0FPU2"/>
<accession>A0A7Y0FPU2</accession>
<name>A0A7Y0FPU2_9BACT</name>
<organism evidence="1 2">
    <name type="scientific">Hymenobacter polaris</name>
    <dbReference type="NCBI Taxonomy" id="2682546"/>
    <lineage>
        <taxon>Bacteria</taxon>
        <taxon>Pseudomonadati</taxon>
        <taxon>Bacteroidota</taxon>
        <taxon>Cytophagia</taxon>
        <taxon>Cytophagales</taxon>
        <taxon>Hymenobacteraceae</taxon>
        <taxon>Hymenobacter</taxon>
    </lineage>
</organism>
<sequence>MMRQAYCSLEALEEVYAFQDEQPYDTLHQLLETHHHICVNMPDEEFETQLAVNECLRYFAKRASTRKGYDLSNSSTPYQQTVAMTASADLAGTVFVVDDGPATCAQWSADYGVCIVSKQAPAAAEYLIKELARKEIRITKSYRSTLGGVERLGWYSALSPRLQVWQTAPLNSLVIVDNYLLGDKGDKLALGIENLISLLDTLLPPTLSIDFHLLLVTNNEKAFLKARNLNRLVDDVRRALHRPYQIEIGVITRDDAPEHRRVLVSNYYFGASHHGFACFKGHQPQWPNDLLVSGLFSGIAAPGFDVPWISMHDELRAVRIQRDKNRKLRNPSTGYDDPTQLVFGFCDNRLLELVS</sequence>
<keyword evidence="2" id="KW-1185">Reference proteome</keyword>
<protein>
    <submittedName>
        <fullName evidence="1">Uncharacterized protein</fullName>
    </submittedName>
</protein>
<dbReference type="EMBL" id="JABBGH010000004">
    <property type="protein sequence ID" value="NML67965.1"/>
    <property type="molecule type" value="Genomic_DNA"/>
</dbReference>
<evidence type="ECO:0000313" key="2">
    <source>
        <dbReference type="Proteomes" id="UP000559626"/>
    </source>
</evidence>
<reference evidence="1 2" key="1">
    <citation type="submission" date="2020-04" db="EMBL/GenBank/DDBJ databases">
        <title>Hymenobacter polaris sp. nov., isolated from Arctic soil.</title>
        <authorList>
            <person name="Dahal R.H."/>
        </authorList>
    </citation>
    <scope>NUCLEOTIDE SEQUENCE [LARGE SCALE GENOMIC DNA]</scope>
    <source>
        <strain evidence="1 2">RP-2-7</strain>
    </source>
</reference>
<dbReference type="Proteomes" id="UP000559626">
    <property type="component" value="Unassembled WGS sequence"/>
</dbReference>
<evidence type="ECO:0000313" key="1">
    <source>
        <dbReference type="EMBL" id="NML67965.1"/>
    </source>
</evidence>
<comment type="caution">
    <text evidence="1">The sequence shown here is derived from an EMBL/GenBank/DDBJ whole genome shotgun (WGS) entry which is preliminary data.</text>
</comment>
<gene>
    <name evidence="1" type="ORF">HHL22_22420</name>
</gene>
<dbReference type="RefSeq" id="WP_169533668.1">
    <property type="nucleotide sequence ID" value="NZ_JABBGH010000004.1"/>
</dbReference>